<feature type="transmembrane region" description="Helical" evidence="6">
    <location>
        <begin position="43"/>
        <end position="65"/>
    </location>
</feature>
<feature type="transmembrane region" description="Helical" evidence="6">
    <location>
        <begin position="77"/>
        <end position="96"/>
    </location>
</feature>
<evidence type="ECO:0000256" key="4">
    <source>
        <dbReference type="ARBA" id="ARBA00023136"/>
    </source>
</evidence>
<sequence>MSISSVPEPPQPTSQRPRQEKAAHWCRSYGLLARWTLMRLRSFVPLMVIVQVILSVSIVFGFAFLNPGIDADPEGALFLSTGAPTLALIAIGLGIAPGQVAQQKAQGILDYQRALPVPRTATLAAEATVWVGIALPGVAAGLWAATLRFDLELQIHPLLAPALVLVALTCLAVGYGIAYTVPPMVVQVVTNLLLFLALLFSPVNFPADRLPGWLATAHTFLPFAYMAQVIRESLAPPPEGISVLPFAVLSAWCLLGLTLAHWVMNRRG</sequence>
<comment type="subcellular location">
    <subcellularLocation>
        <location evidence="1">Membrane</location>
        <topology evidence="1">Multi-pass membrane protein</topology>
    </subcellularLocation>
</comment>
<reference evidence="9" key="1">
    <citation type="submission" date="2023-07" db="EMBL/GenBank/DDBJ databases">
        <title>Novel species in the genus Lipingzhangella isolated from Sambhar Salt Lake.</title>
        <authorList>
            <person name="Jiya N."/>
            <person name="Kajale S."/>
            <person name="Sharma A."/>
        </authorList>
    </citation>
    <scope>NUCLEOTIDE SEQUENCE [LARGE SCALE GENOMIC DNA]</scope>
    <source>
        <strain evidence="9">LS1_29</strain>
    </source>
</reference>
<evidence type="ECO:0000256" key="3">
    <source>
        <dbReference type="ARBA" id="ARBA00022989"/>
    </source>
</evidence>
<proteinExistence type="predicted"/>
<dbReference type="Proteomes" id="UP001250214">
    <property type="component" value="Unassembled WGS sequence"/>
</dbReference>
<keyword evidence="9" id="KW-1185">Reference proteome</keyword>
<feature type="region of interest" description="Disordered" evidence="5">
    <location>
        <begin position="1"/>
        <end position="21"/>
    </location>
</feature>
<dbReference type="Pfam" id="PF01061">
    <property type="entry name" value="ABC2_membrane"/>
    <property type="match status" value="1"/>
</dbReference>
<keyword evidence="3 6" id="KW-1133">Transmembrane helix</keyword>
<evidence type="ECO:0000313" key="9">
    <source>
        <dbReference type="Proteomes" id="UP001250214"/>
    </source>
</evidence>
<keyword evidence="4 6" id="KW-0472">Membrane</keyword>
<evidence type="ECO:0000259" key="7">
    <source>
        <dbReference type="Pfam" id="PF01061"/>
    </source>
</evidence>
<feature type="transmembrane region" description="Helical" evidence="6">
    <location>
        <begin position="158"/>
        <end position="178"/>
    </location>
</feature>
<gene>
    <name evidence="8" type="ORF">RIF23_03900</name>
</gene>
<dbReference type="InterPro" id="IPR013525">
    <property type="entry name" value="ABC2_TM"/>
</dbReference>
<keyword evidence="2 6" id="KW-0812">Transmembrane</keyword>
<dbReference type="RefSeq" id="WP_310910906.1">
    <property type="nucleotide sequence ID" value="NZ_JAVLVT010000001.1"/>
</dbReference>
<dbReference type="InterPro" id="IPR051784">
    <property type="entry name" value="Nod_factor_ABC_transporter"/>
</dbReference>
<evidence type="ECO:0000256" key="1">
    <source>
        <dbReference type="ARBA" id="ARBA00004141"/>
    </source>
</evidence>
<dbReference type="PANTHER" id="PTHR43229:SF3">
    <property type="entry name" value="ABC-TYPE MULTIDRUG TRANSPORT SYSTEM, PERMEASE COMPONENT"/>
    <property type="match status" value="1"/>
</dbReference>
<evidence type="ECO:0000256" key="6">
    <source>
        <dbReference type="SAM" id="Phobius"/>
    </source>
</evidence>
<protein>
    <submittedName>
        <fullName evidence="8">ABC transporter permease</fullName>
    </submittedName>
</protein>
<feature type="transmembrane region" description="Helical" evidence="6">
    <location>
        <begin position="127"/>
        <end position="146"/>
    </location>
</feature>
<feature type="domain" description="ABC-2 type transporter transmembrane" evidence="7">
    <location>
        <begin position="41"/>
        <end position="233"/>
    </location>
</feature>
<dbReference type="EMBL" id="JAVLVT010000001">
    <property type="protein sequence ID" value="MDS1269436.1"/>
    <property type="molecule type" value="Genomic_DNA"/>
</dbReference>
<name>A0ABU2H2B7_9ACTN</name>
<feature type="transmembrane region" description="Helical" evidence="6">
    <location>
        <begin position="242"/>
        <end position="264"/>
    </location>
</feature>
<accession>A0ABU2H2B7</accession>
<dbReference type="PANTHER" id="PTHR43229">
    <property type="entry name" value="NODULATION PROTEIN J"/>
    <property type="match status" value="1"/>
</dbReference>
<feature type="transmembrane region" description="Helical" evidence="6">
    <location>
        <begin position="184"/>
        <end position="203"/>
    </location>
</feature>
<evidence type="ECO:0000256" key="2">
    <source>
        <dbReference type="ARBA" id="ARBA00022692"/>
    </source>
</evidence>
<evidence type="ECO:0000256" key="5">
    <source>
        <dbReference type="SAM" id="MobiDB-lite"/>
    </source>
</evidence>
<evidence type="ECO:0000313" key="8">
    <source>
        <dbReference type="EMBL" id="MDS1269436.1"/>
    </source>
</evidence>
<comment type="caution">
    <text evidence="8">The sequence shown here is derived from an EMBL/GenBank/DDBJ whole genome shotgun (WGS) entry which is preliminary data.</text>
</comment>
<organism evidence="8 9">
    <name type="scientific">Lipingzhangella rawalii</name>
    <dbReference type="NCBI Taxonomy" id="2055835"/>
    <lineage>
        <taxon>Bacteria</taxon>
        <taxon>Bacillati</taxon>
        <taxon>Actinomycetota</taxon>
        <taxon>Actinomycetes</taxon>
        <taxon>Streptosporangiales</taxon>
        <taxon>Nocardiopsidaceae</taxon>
        <taxon>Lipingzhangella</taxon>
    </lineage>
</organism>